<gene>
    <name evidence="3" type="ORF">RSPPHO_02347</name>
</gene>
<evidence type="ECO:0000256" key="1">
    <source>
        <dbReference type="SAM" id="MobiDB-lite"/>
    </source>
</evidence>
<keyword evidence="2" id="KW-1133">Transmembrane helix</keyword>
<evidence type="ECO:0000313" key="4">
    <source>
        <dbReference type="Proteomes" id="UP000033220"/>
    </source>
</evidence>
<dbReference type="KEGG" id="rpm:RSPPHO_02347"/>
<dbReference type="AlphaFoldDB" id="H6SLV8"/>
<protein>
    <submittedName>
        <fullName evidence="3">Uncharacterized protein</fullName>
    </submittedName>
</protein>
<evidence type="ECO:0000256" key="2">
    <source>
        <dbReference type="SAM" id="Phobius"/>
    </source>
</evidence>
<dbReference type="Proteomes" id="UP000033220">
    <property type="component" value="Chromosome DSM 122"/>
</dbReference>
<organism evidence="3 4">
    <name type="scientific">Pararhodospirillum photometricum DSM 122</name>
    <dbReference type="NCBI Taxonomy" id="1150469"/>
    <lineage>
        <taxon>Bacteria</taxon>
        <taxon>Pseudomonadati</taxon>
        <taxon>Pseudomonadota</taxon>
        <taxon>Alphaproteobacteria</taxon>
        <taxon>Rhodospirillales</taxon>
        <taxon>Rhodospirillaceae</taxon>
        <taxon>Pararhodospirillum</taxon>
    </lineage>
</organism>
<reference evidence="3 4" key="1">
    <citation type="submission" date="2012-02" db="EMBL/GenBank/DDBJ databases">
        <title>Shotgun genome sequence of Phaeospirillum photometricum DSM 122.</title>
        <authorList>
            <person name="Duquesne K."/>
            <person name="Sturgis J."/>
        </authorList>
    </citation>
    <scope>NUCLEOTIDE SEQUENCE [LARGE SCALE GENOMIC DNA]</scope>
    <source>
        <strain evidence="4">DSM122</strain>
    </source>
</reference>
<sequence>MRFSAVKASTRRARSSLGSAGGSAPGASAGVWGSGASGVSVGCCMALSVLRRLFQKKTAKVDQPINRLITFDV</sequence>
<feature type="transmembrane region" description="Helical" evidence="2">
    <location>
        <begin position="29"/>
        <end position="50"/>
    </location>
</feature>
<keyword evidence="4" id="KW-1185">Reference proteome</keyword>
<keyword evidence="2" id="KW-0812">Transmembrane</keyword>
<keyword evidence="2" id="KW-0472">Membrane</keyword>
<dbReference type="HOGENOM" id="CLU_2702404_0_0_5"/>
<feature type="region of interest" description="Disordered" evidence="1">
    <location>
        <begin position="1"/>
        <end position="32"/>
    </location>
</feature>
<dbReference type="EMBL" id="HE663493">
    <property type="protein sequence ID" value="CCG08973.1"/>
    <property type="molecule type" value="Genomic_DNA"/>
</dbReference>
<evidence type="ECO:0000313" key="3">
    <source>
        <dbReference type="EMBL" id="CCG08973.1"/>
    </source>
</evidence>
<accession>H6SLV8</accession>
<name>H6SLV8_PARPM</name>
<proteinExistence type="predicted"/>